<dbReference type="Gene3D" id="3.30.70.2050">
    <property type="match status" value="1"/>
</dbReference>
<dbReference type="OrthoDB" id="982633at2"/>
<proteinExistence type="predicted"/>
<keyword evidence="1" id="KW-0732">Signal</keyword>
<evidence type="ECO:0000313" key="3">
    <source>
        <dbReference type="Proteomes" id="UP000254209"/>
    </source>
</evidence>
<dbReference type="PANTHER" id="PTHR41247">
    <property type="entry name" value="HTH-TYPE TRANSCRIPTIONAL REPRESSOR YCNK"/>
    <property type="match status" value="1"/>
</dbReference>
<organism evidence="2 3">
    <name type="scientific">Alysiella crassa</name>
    <dbReference type="NCBI Taxonomy" id="153491"/>
    <lineage>
        <taxon>Bacteria</taxon>
        <taxon>Pseudomonadati</taxon>
        <taxon>Pseudomonadota</taxon>
        <taxon>Betaproteobacteria</taxon>
        <taxon>Neisseriales</taxon>
        <taxon>Neisseriaceae</taxon>
        <taxon>Alysiella</taxon>
    </lineage>
</organism>
<dbReference type="Pfam" id="PF05573">
    <property type="entry name" value="NosL"/>
    <property type="match status" value="1"/>
</dbReference>
<dbReference type="RefSeq" id="WP_034294846.1">
    <property type="nucleotide sequence ID" value="NZ_CP091519.2"/>
</dbReference>
<sequence length="165" mass="18303">MKKILLFIIASIISACSQSQQTSNSVPQPQAITEQAKGYYCTMNLTEHNGGKAQIFLHSQSDKPIWFSTVNQAFGFTRHPGEPKDVAAVYVTDMGQVQDWTKPNADHAWIDAKTAHYVIDSQFIGGMGAVDALPFADLAKAQDFVQKNGGRIVKFDEMPDEFIYK</sequence>
<name>A0A376BKA3_9NEIS</name>
<dbReference type="PANTHER" id="PTHR41247:SF1">
    <property type="entry name" value="HTH-TYPE TRANSCRIPTIONAL REPRESSOR YCNK"/>
    <property type="match status" value="1"/>
</dbReference>
<evidence type="ECO:0000313" key="2">
    <source>
        <dbReference type="EMBL" id="SSY70149.1"/>
    </source>
</evidence>
<reference evidence="2 3" key="1">
    <citation type="submission" date="2018-06" db="EMBL/GenBank/DDBJ databases">
        <authorList>
            <consortium name="Pathogen Informatics"/>
            <person name="Doyle S."/>
        </authorList>
    </citation>
    <scope>NUCLEOTIDE SEQUENCE [LARGE SCALE GENOMIC DNA]</scope>
    <source>
        <strain evidence="2 3">NCTC10283</strain>
    </source>
</reference>
<dbReference type="InterPro" id="IPR008719">
    <property type="entry name" value="N2O_reductase_NosL"/>
</dbReference>
<feature type="signal peptide" evidence="1">
    <location>
        <begin position="1"/>
        <end position="19"/>
    </location>
</feature>
<evidence type="ECO:0000256" key="1">
    <source>
        <dbReference type="SAM" id="SignalP"/>
    </source>
</evidence>
<dbReference type="Gene3D" id="3.30.70.2060">
    <property type="match status" value="1"/>
</dbReference>
<protein>
    <submittedName>
        <fullName evidence="2">NosL</fullName>
    </submittedName>
</protein>
<keyword evidence="3" id="KW-1185">Reference proteome</keyword>
<feature type="chain" id="PRO_5016729846" evidence="1">
    <location>
        <begin position="20"/>
        <end position="165"/>
    </location>
</feature>
<gene>
    <name evidence="2" type="ORF">NCTC10283_00219</name>
</gene>
<dbReference type="AlphaFoldDB" id="A0A376BKA3"/>
<dbReference type="PROSITE" id="PS51257">
    <property type="entry name" value="PROKAR_LIPOPROTEIN"/>
    <property type="match status" value="1"/>
</dbReference>
<dbReference type="Proteomes" id="UP000254209">
    <property type="component" value="Unassembled WGS sequence"/>
</dbReference>
<accession>A0A376BKA3</accession>
<dbReference type="STRING" id="1120980.GCA_000745955_02175"/>
<dbReference type="EMBL" id="UFSO01000002">
    <property type="protein sequence ID" value="SSY70149.1"/>
    <property type="molecule type" value="Genomic_DNA"/>
</dbReference>
<dbReference type="SUPFAM" id="SSF160387">
    <property type="entry name" value="NosL/MerB-like"/>
    <property type="match status" value="1"/>
</dbReference>